<feature type="compositionally biased region" description="Low complexity" evidence="1">
    <location>
        <begin position="14"/>
        <end position="35"/>
    </location>
</feature>
<proteinExistence type="predicted"/>
<reference evidence="2 3" key="1">
    <citation type="journal article" date="2013" name="Appl. Environ. Microbiol.">
        <title>Genome analysis suggests that the soil oligotrophic bacterium Agromonas oligotrophica (Bradyrhizobium oligotrophicum) is a nitrogen-fixing symbiont of Aeschynomene indica.</title>
        <authorList>
            <person name="Okubo T."/>
            <person name="Fukushima S."/>
            <person name="Itakura M."/>
            <person name="Oshima K."/>
            <person name="Longtonglang A."/>
            <person name="Teaumroong N."/>
            <person name="Mitsui H."/>
            <person name="Hattori M."/>
            <person name="Hattori R."/>
            <person name="Hattori T."/>
            <person name="Minamisawa K."/>
        </authorList>
    </citation>
    <scope>NUCLEOTIDE SEQUENCE [LARGE SCALE GENOMIC DNA]</scope>
    <source>
        <strain evidence="2 3">S58</strain>
    </source>
</reference>
<sequence>MNKRKSNGSHKGNSAKPVVVKPVSVPKHAAAAAMQRRARLLAESASPEGDELQAVPETETRLPGRPGQETETILPPLPPLEPEPEPGPALSPPLGELTPDAVQPVDAGTDSHESQPPPIAEGRAADLSPVVGGPPPALAGMEACQTLLMEMTRDNLDLAASLATIRSPLGMFGVATNFAGRQIDIYRRFTKAVVEIAAGPAKAR</sequence>
<protein>
    <recommendedName>
        <fullName evidence="4">Phasin domain-containing protein</fullName>
    </recommendedName>
</protein>
<feature type="compositionally biased region" description="Pro residues" evidence="1">
    <location>
        <begin position="75"/>
        <end position="91"/>
    </location>
</feature>
<accession>M4ZMM8</accession>
<dbReference type="AlphaFoldDB" id="M4ZMM8"/>
<keyword evidence="3" id="KW-1185">Reference proteome</keyword>
<organism evidence="2 3">
    <name type="scientific">Bradyrhizobium oligotrophicum S58</name>
    <dbReference type="NCBI Taxonomy" id="1245469"/>
    <lineage>
        <taxon>Bacteria</taxon>
        <taxon>Pseudomonadati</taxon>
        <taxon>Pseudomonadota</taxon>
        <taxon>Alphaproteobacteria</taxon>
        <taxon>Hyphomicrobiales</taxon>
        <taxon>Nitrobacteraceae</taxon>
        <taxon>Bradyrhizobium</taxon>
    </lineage>
</organism>
<evidence type="ECO:0000313" key="2">
    <source>
        <dbReference type="EMBL" id="BAM87490.1"/>
    </source>
</evidence>
<dbReference type="Proteomes" id="UP000011841">
    <property type="component" value="Chromosome"/>
</dbReference>
<dbReference type="PATRIC" id="fig|1245469.3.peg.1517"/>
<dbReference type="KEGG" id="aol:S58_14820"/>
<evidence type="ECO:0008006" key="4">
    <source>
        <dbReference type="Google" id="ProtNLM"/>
    </source>
</evidence>
<feature type="region of interest" description="Disordered" evidence="1">
    <location>
        <begin position="1"/>
        <end position="130"/>
    </location>
</feature>
<name>M4ZMM8_9BRAD</name>
<evidence type="ECO:0000256" key="1">
    <source>
        <dbReference type="SAM" id="MobiDB-lite"/>
    </source>
</evidence>
<evidence type="ECO:0000313" key="3">
    <source>
        <dbReference type="Proteomes" id="UP000011841"/>
    </source>
</evidence>
<gene>
    <name evidence="2" type="ORF">S58_14820</name>
</gene>
<dbReference type="EMBL" id="AP012603">
    <property type="protein sequence ID" value="BAM87490.1"/>
    <property type="molecule type" value="Genomic_DNA"/>
</dbReference>
<dbReference type="HOGENOM" id="CLU_1400132_0_0_5"/>